<evidence type="ECO:0000313" key="3">
    <source>
        <dbReference type="Proteomes" id="UP000053958"/>
    </source>
</evidence>
<dbReference type="RefSeq" id="XP_013326505.1">
    <property type="nucleotide sequence ID" value="XM_013471051.1"/>
</dbReference>
<keyword evidence="3" id="KW-1185">Reference proteome</keyword>
<proteinExistence type="predicted"/>
<gene>
    <name evidence="2" type="ORF">T310_6123</name>
</gene>
<dbReference type="STRING" id="1408163.A0A0F4YQJ1"/>
<dbReference type="OrthoDB" id="3565018at2759"/>
<reference evidence="2 3" key="1">
    <citation type="submission" date="2015-04" db="EMBL/GenBank/DDBJ databases">
        <authorList>
            <person name="Heijne W.H."/>
            <person name="Fedorova N.D."/>
            <person name="Nierman W.C."/>
            <person name="Vollebregt A.W."/>
            <person name="Zhao Z."/>
            <person name="Wu L."/>
            <person name="Kumar M."/>
            <person name="Stam H."/>
            <person name="van den Berg M.A."/>
            <person name="Pel H.J."/>
        </authorList>
    </citation>
    <scope>NUCLEOTIDE SEQUENCE [LARGE SCALE GENOMIC DNA]</scope>
    <source>
        <strain evidence="2 3">CBS 393.64</strain>
    </source>
</reference>
<dbReference type="InterPro" id="IPR056002">
    <property type="entry name" value="DUF7580"/>
</dbReference>
<name>A0A0F4YQJ1_RASE3</name>
<feature type="domain" description="DUF7580" evidence="1">
    <location>
        <begin position="76"/>
        <end position="224"/>
    </location>
</feature>
<evidence type="ECO:0000313" key="2">
    <source>
        <dbReference type="EMBL" id="KKA19893.1"/>
    </source>
</evidence>
<dbReference type="AlphaFoldDB" id="A0A0F4YQJ1"/>
<dbReference type="PANTHER" id="PTHR35186">
    <property type="entry name" value="ANK_REP_REGION DOMAIN-CONTAINING PROTEIN"/>
    <property type="match status" value="1"/>
</dbReference>
<dbReference type="EMBL" id="LASV01000307">
    <property type="protein sequence ID" value="KKA19893.1"/>
    <property type="molecule type" value="Genomic_DNA"/>
</dbReference>
<dbReference type="Pfam" id="PF24476">
    <property type="entry name" value="DUF7580"/>
    <property type="match status" value="1"/>
</dbReference>
<sequence length="232" mass="25954">MVAGGTKVKFAIVTSTLQSVPWPEAEDLPPASPINNMCSELLRAEVPVNQKPRKLTGCISDETHRHNFYVCTAIAWELAEGSMATKDILFSKIESENKTQLYHPYLLQPVQSRSDQSIISTHSSLIRNEVLFPLGLALVELSLCQTIPALRAPEDSDPDEDTADLKTASRLLKYVYDESGMRYGDVVEQCLFWRGGREAKPDDEDFQEKVFNSIISPLLEDLSNFDGKGQIY</sequence>
<comment type="caution">
    <text evidence="2">The sequence shown here is derived from an EMBL/GenBank/DDBJ whole genome shotgun (WGS) entry which is preliminary data.</text>
</comment>
<dbReference type="PANTHER" id="PTHR35186:SF4">
    <property type="entry name" value="PRION-INHIBITION AND PROPAGATION HELO DOMAIN-CONTAINING PROTEIN"/>
    <property type="match status" value="1"/>
</dbReference>
<dbReference type="Proteomes" id="UP000053958">
    <property type="component" value="Unassembled WGS sequence"/>
</dbReference>
<dbReference type="GeneID" id="25318435"/>
<accession>A0A0F4YQJ1</accession>
<evidence type="ECO:0000259" key="1">
    <source>
        <dbReference type="Pfam" id="PF24476"/>
    </source>
</evidence>
<protein>
    <recommendedName>
        <fullName evidence="1">DUF7580 domain-containing protein</fullName>
    </recommendedName>
</protein>
<organism evidence="2 3">
    <name type="scientific">Rasamsonia emersonii (strain ATCC 16479 / CBS 393.64 / IMI 116815)</name>
    <dbReference type="NCBI Taxonomy" id="1408163"/>
    <lineage>
        <taxon>Eukaryota</taxon>
        <taxon>Fungi</taxon>
        <taxon>Dikarya</taxon>
        <taxon>Ascomycota</taxon>
        <taxon>Pezizomycotina</taxon>
        <taxon>Eurotiomycetes</taxon>
        <taxon>Eurotiomycetidae</taxon>
        <taxon>Eurotiales</taxon>
        <taxon>Trichocomaceae</taxon>
        <taxon>Rasamsonia</taxon>
    </lineage>
</organism>